<accession>A0A085GA13</accession>
<dbReference type="OrthoDB" id="6626733at2"/>
<dbReference type="EMBL" id="JMPI01000036">
    <property type="protein sequence ID" value="KFC80558.1"/>
    <property type="molecule type" value="Genomic_DNA"/>
</dbReference>
<evidence type="ECO:0008006" key="4">
    <source>
        <dbReference type="Google" id="ProtNLM"/>
    </source>
</evidence>
<keyword evidence="1" id="KW-0472">Membrane</keyword>
<dbReference type="AlphaFoldDB" id="A0A085GA13"/>
<comment type="caution">
    <text evidence="2">The sequence shown here is derived from an EMBL/GenBank/DDBJ whole genome shotgun (WGS) entry which is preliminary data.</text>
</comment>
<dbReference type="eggNOG" id="ENOG5033HWK">
    <property type="taxonomic scope" value="Bacteria"/>
</dbReference>
<reference evidence="2 3" key="1">
    <citation type="submission" date="2014-05" db="EMBL/GenBank/DDBJ databases">
        <title>ATOL: Assembling a taxonomically balanced genome-scale reconstruction of the evolutionary history of the Enterobacteriaceae.</title>
        <authorList>
            <person name="Plunkett G.III."/>
            <person name="Neeno-Eckwall E.C."/>
            <person name="Glasner J.D."/>
            <person name="Perna N.T."/>
        </authorList>
    </citation>
    <scope>NUCLEOTIDE SEQUENCE [LARGE SCALE GENOMIC DNA]</scope>
    <source>
        <strain evidence="2 3">ATCC 33320</strain>
    </source>
</reference>
<keyword evidence="1" id="KW-1133">Transmembrane helix</keyword>
<keyword evidence="1" id="KW-0812">Transmembrane</keyword>
<dbReference type="STRING" id="1006004.GBAG_2669"/>
<proteinExistence type="predicted"/>
<evidence type="ECO:0000313" key="2">
    <source>
        <dbReference type="EMBL" id="KFC80558.1"/>
    </source>
</evidence>
<feature type="transmembrane region" description="Helical" evidence="1">
    <location>
        <begin position="31"/>
        <end position="50"/>
    </location>
</feature>
<keyword evidence="3" id="KW-1185">Reference proteome</keyword>
<protein>
    <recommendedName>
        <fullName evidence="4">Primosomal protein</fullName>
    </recommendedName>
</protein>
<sequence>MGLTMEKITTFVTYWLSVALAYFGTQTPEKMALYVGGGCAIFTALVNFWYRRQTFRYLRAMGLNEEVVRGINR</sequence>
<dbReference type="RefSeq" id="WP_034496738.1">
    <property type="nucleotide sequence ID" value="NZ_JMPI01000036.1"/>
</dbReference>
<dbReference type="Proteomes" id="UP000028653">
    <property type="component" value="Unassembled WGS sequence"/>
</dbReference>
<evidence type="ECO:0000313" key="3">
    <source>
        <dbReference type="Proteomes" id="UP000028653"/>
    </source>
</evidence>
<organism evidence="2 3">
    <name type="scientific">Buttiauxella agrestis ATCC 33320</name>
    <dbReference type="NCBI Taxonomy" id="1006004"/>
    <lineage>
        <taxon>Bacteria</taxon>
        <taxon>Pseudomonadati</taxon>
        <taxon>Pseudomonadota</taxon>
        <taxon>Gammaproteobacteria</taxon>
        <taxon>Enterobacterales</taxon>
        <taxon>Enterobacteriaceae</taxon>
        <taxon>Buttiauxella</taxon>
    </lineage>
</organism>
<evidence type="ECO:0000256" key="1">
    <source>
        <dbReference type="SAM" id="Phobius"/>
    </source>
</evidence>
<gene>
    <name evidence="2" type="ORF">GBAG_2669</name>
</gene>
<name>A0A085GA13_9ENTR</name>